<evidence type="ECO:0000256" key="4">
    <source>
        <dbReference type="ARBA" id="ARBA00022989"/>
    </source>
</evidence>
<dbReference type="AlphaFoldDB" id="A0AAV8U8H4"/>
<feature type="transmembrane region" description="Helical" evidence="6">
    <location>
        <begin position="204"/>
        <end position="224"/>
    </location>
</feature>
<dbReference type="Proteomes" id="UP001159364">
    <property type="component" value="Linkage Group LG01"/>
</dbReference>
<dbReference type="SUPFAM" id="SSF103473">
    <property type="entry name" value="MFS general substrate transporter"/>
    <property type="match status" value="1"/>
</dbReference>
<keyword evidence="3 6" id="KW-0812">Transmembrane</keyword>
<comment type="subcellular location">
    <subcellularLocation>
        <location evidence="1">Membrane</location>
        <topology evidence="1">Multi-pass membrane protein</topology>
    </subcellularLocation>
</comment>
<dbReference type="Pfam" id="PF00854">
    <property type="entry name" value="PTR2"/>
    <property type="match status" value="1"/>
</dbReference>
<dbReference type="Gene3D" id="1.20.1250.20">
    <property type="entry name" value="MFS general substrate transporter like domains"/>
    <property type="match status" value="1"/>
</dbReference>
<dbReference type="InterPro" id="IPR036259">
    <property type="entry name" value="MFS_trans_sf"/>
</dbReference>
<feature type="transmembrane region" description="Helical" evidence="6">
    <location>
        <begin position="538"/>
        <end position="560"/>
    </location>
</feature>
<evidence type="ECO:0000256" key="5">
    <source>
        <dbReference type="ARBA" id="ARBA00023136"/>
    </source>
</evidence>
<evidence type="ECO:0000313" key="7">
    <source>
        <dbReference type="EMBL" id="KAJ8775186.1"/>
    </source>
</evidence>
<comment type="caution">
    <text evidence="7">The sequence shown here is derived from an EMBL/GenBank/DDBJ whole genome shotgun (WGS) entry which is preliminary data.</text>
</comment>
<feature type="transmembrane region" description="Helical" evidence="6">
    <location>
        <begin position="89"/>
        <end position="109"/>
    </location>
</feature>
<name>A0AAV8U8H4_9ROSI</name>
<evidence type="ECO:0000256" key="6">
    <source>
        <dbReference type="SAM" id="Phobius"/>
    </source>
</evidence>
<dbReference type="EMBL" id="JAIWQS010000001">
    <property type="protein sequence ID" value="KAJ8775186.1"/>
    <property type="molecule type" value="Genomic_DNA"/>
</dbReference>
<dbReference type="GO" id="GO:0022857">
    <property type="term" value="F:transmembrane transporter activity"/>
    <property type="evidence" value="ECO:0007669"/>
    <property type="project" value="InterPro"/>
</dbReference>
<proteinExistence type="inferred from homology"/>
<gene>
    <name evidence="7" type="ORF">K2173_020190</name>
</gene>
<keyword evidence="5 6" id="KW-0472">Membrane</keyword>
<comment type="similarity">
    <text evidence="2">Belongs to the major facilitator superfamily. Proton-dependent oligopeptide transporter (POT/PTR) (TC 2.A.17) family.</text>
</comment>
<protein>
    <submittedName>
        <fullName evidence="7">Uncharacterized protein</fullName>
    </submittedName>
</protein>
<evidence type="ECO:0000256" key="3">
    <source>
        <dbReference type="ARBA" id="ARBA00022692"/>
    </source>
</evidence>
<feature type="transmembrane region" description="Helical" evidence="6">
    <location>
        <begin position="490"/>
        <end position="513"/>
    </location>
</feature>
<accession>A0AAV8U8H4</accession>
<evidence type="ECO:0000313" key="8">
    <source>
        <dbReference type="Proteomes" id="UP001159364"/>
    </source>
</evidence>
<evidence type="ECO:0000256" key="1">
    <source>
        <dbReference type="ARBA" id="ARBA00004141"/>
    </source>
</evidence>
<keyword evidence="4 6" id="KW-1133">Transmembrane helix</keyword>
<dbReference type="InterPro" id="IPR000109">
    <property type="entry name" value="POT_fam"/>
</dbReference>
<dbReference type="PANTHER" id="PTHR11654">
    <property type="entry name" value="OLIGOPEPTIDE TRANSPORTER-RELATED"/>
    <property type="match status" value="1"/>
</dbReference>
<organism evidence="7 8">
    <name type="scientific">Erythroxylum novogranatense</name>
    <dbReference type="NCBI Taxonomy" id="1862640"/>
    <lineage>
        <taxon>Eukaryota</taxon>
        <taxon>Viridiplantae</taxon>
        <taxon>Streptophyta</taxon>
        <taxon>Embryophyta</taxon>
        <taxon>Tracheophyta</taxon>
        <taxon>Spermatophyta</taxon>
        <taxon>Magnoliopsida</taxon>
        <taxon>eudicotyledons</taxon>
        <taxon>Gunneridae</taxon>
        <taxon>Pentapetalae</taxon>
        <taxon>rosids</taxon>
        <taxon>fabids</taxon>
        <taxon>Malpighiales</taxon>
        <taxon>Erythroxylaceae</taxon>
        <taxon>Erythroxylum</taxon>
    </lineage>
</organism>
<reference evidence="7 8" key="1">
    <citation type="submission" date="2021-09" db="EMBL/GenBank/DDBJ databases">
        <title>Genomic insights and catalytic innovation underlie evolution of tropane alkaloids biosynthesis.</title>
        <authorList>
            <person name="Wang Y.-J."/>
            <person name="Tian T."/>
            <person name="Huang J.-P."/>
            <person name="Huang S.-X."/>
        </authorList>
    </citation>
    <scope>NUCLEOTIDE SEQUENCE [LARGE SCALE GENOMIC DNA]</scope>
    <source>
        <strain evidence="7">KIB-2018</strain>
        <tissue evidence="7">Leaf</tissue>
    </source>
</reference>
<feature type="transmembrane region" description="Helical" evidence="6">
    <location>
        <begin position="323"/>
        <end position="343"/>
    </location>
</feature>
<dbReference type="GO" id="GO:0016020">
    <property type="term" value="C:membrane"/>
    <property type="evidence" value="ECO:0007669"/>
    <property type="project" value="UniProtKB-SubCell"/>
</dbReference>
<dbReference type="CDD" id="cd17416">
    <property type="entry name" value="MFS_NPF1_2"/>
    <property type="match status" value="1"/>
</dbReference>
<keyword evidence="8" id="KW-1185">Reference proteome</keyword>
<sequence>MEKGTESADEKAPNYRGARALPFIIGNETFEKIGTIGTQANMVVYLTTVFNLKNITATILVNGLNGAASTAPLLGGFLSDTYYGRYKTLGFASICSFLGMAIITMTAIFPKLRPPKCVSSETGPCDGPTTWQSAVLLSGFGFIIIGAGGIRPCNLAFGADQFNPATESGRRGINSFFNWYYFTFTFAMMVSVSFIVYVQSNISWAIGLTIPAFLMFMSCAVFFLGSKLYVKVKPEGSPVISLAQVLVAATMKRKLKLPENPALDLFSYFPTDSINSKLPYTDQFRILDKAAIRTIEDQVNSNGSASNPWKLCGRQQVEEAKCVLRVLPIWASAFLYFVCIFQLQNYTVLEALQLDRRLGNGGFEIPAASFIIFAMLSLTIFIPIYDRVLVPTLRNLTGKEGGITPLQRMGIGIVMSILTMVCAALVEEHRRHLAITRPTIGFSSKGGAISSMSWMWLIPQQLLAGLTEAFNSVGQIEFYYKQFPENMRSIANAVFFLGIAIASFLCSLMIYVVHHATDGSRGGDWLAEDLNKGNLDNFFYLIAASGVVNLVYFVICASWYRYKGTGPSTSELTMEVTPVEKQTV</sequence>
<feature type="transmembrane region" description="Helical" evidence="6">
    <location>
        <begin position="363"/>
        <end position="385"/>
    </location>
</feature>
<feature type="transmembrane region" description="Helical" evidence="6">
    <location>
        <begin position="179"/>
        <end position="198"/>
    </location>
</feature>
<evidence type="ECO:0000256" key="2">
    <source>
        <dbReference type="ARBA" id="ARBA00005982"/>
    </source>
</evidence>
<feature type="transmembrane region" description="Helical" evidence="6">
    <location>
        <begin position="129"/>
        <end position="150"/>
    </location>
</feature>